<protein>
    <submittedName>
        <fullName evidence="1">Phage protein</fullName>
    </submittedName>
</protein>
<dbReference type="Proteomes" id="UP000251485">
    <property type="component" value="Unassembled WGS sequence"/>
</dbReference>
<accession>A0A2X2BF79</accession>
<reference evidence="1 2" key="1">
    <citation type="submission" date="2018-06" db="EMBL/GenBank/DDBJ databases">
        <authorList>
            <consortium name="Pathogen Informatics"/>
            <person name="Doyle S."/>
        </authorList>
    </citation>
    <scope>NUCLEOTIDE SEQUENCE [LARGE SCALE GENOMIC DNA]</scope>
    <source>
        <strain evidence="1 2">NCTC10975</strain>
    </source>
</reference>
<dbReference type="SMART" id="SM01040">
    <property type="entry name" value="Bro-N"/>
    <property type="match status" value="1"/>
</dbReference>
<dbReference type="InterPro" id="IPR003497">
    <property type="entry name" value="BRO_N_domain"/>
</dbReference>
<organism evidence="1 2">
    <name type="scientific">Proteus mirabilis</name>
    <dbReference type="NCBI Taxonomy" id="584"/>
    <lineage>
        <taxon>Bacteria</taxon>
        <taxon>Pseudomonadati</taxon>
        <taxon>Pseudomonadota</taxon>
        <taxon>Gammaproteobacteria</taxon>
        <taxon>Enterobacterales</taxon>
        <taxon>Morganellaceae</taxon>
        <taxon>Proteus</taxon>
    </lineage>
</organism>
<gene>
    <name evidence="1" type="ORF">NCTC10975_00117</name>
</gene>
<dbReference type="PROSITE" id="PS51750">
    <property type="entry name" value="BRO_N"/>
    <property type="match status" value="1"/>
</dbReference>
<evidence type="ECO:0000313" key="2">
    <source>
        <dbReference type="Proteomes" id="UP000251485"/>
    </source>
</evidence>
<sequence>MNSITKNDLTFQNFTFNPIVENGQVWLTSTEIAQVLGYSRTDSVSKLYSRNSDEFTDSMTMTVNMTFNGINNSLRNKLVRVYSLRGAHLIAMFASTPVAKEFRKWVLDILDREVADKKDLPIEKDSSVSANGLLARLSLICTTWDEARKDIENFDPKMAKRLNSTMSMFLMYSQHMKGIAKTKQVRRLTH</sequence>
<dbReference type="RefSeq" id="WP_132587792.1">
    <property type="nucleotide sequence ID" value="NZ_CAYFCJ010000022.1"/>
</dbReference>
<proteinExistence type="predicted"/>
<dbReference type="OrthoDB" id="5574448at2"/>
<evidence type="ECO:0000313" key="1">
    <source>
        <dbReference type="EMBL" id="SPY93794.1"/>
    </source>
</evidence>
<name>A0A2X2BF79_PROMI</name>
<dbReference type="Pfam" id="PF02498">
    <property type="entry name" value="Bro-N"/>
    <property type="match status" value="1"/>
</dbReference>
<dbReference type="AlphaFoldDB" id="A0A2X2BF79"/>
<dbReference type="EMBL" id="UAUE01000001">
    <property type="protein sequence ID" value="SPY93794.1"/>
    <property type="molecule type" value="Genomic_DNA"/>
</dbReference>